<dbReference type="AlphaFoldDB" id="A0AAV7LML6"/>
<dbReference type="Proteomes" id="UP001066276">
    <property type="component" value="Chromosome 11"/>
</dbReference>
<comment type="caution">
    <text evidence="2">The sequence shown here is derived from an EMBL/GenBank/DDBJ whole genome shotgun (WGS) entry which is preliminary data.</text>
</comment>
<dbReference type="EMBL" id="JANPWB010000015">
    <property type="protein sequence ID" value="KAJ1091699.1"/>
    <property type="molecule type" value="Genomic_DNA"/>
</dbReference>
<evidence type="ECO:0000313" key="3">
    <source>
        <dbReference type="Proteomes" id="UP001066276"/>
    </source>
</evidence>
<organism evidence="2 3">
    <name type="scientific">Pleurodeles waltl</name>
    <name type="common">Iberian ribbed newt</name>
    <dbReference type="NCBI Taxonomy" id="8319"/>
    <lineage>
        <taxon>Eukaryota</taxon>
        <taxon>Metazoa</taxon>
        <taxon>Chordata</taxon>
        <taxon>Craniata</taxon>
        <taxon>Vertebrata</taxon>
        <taxon>Euteleostomi</taxon>
        <taxon>Amphibia</taxon>
        <taxon>Batrachia</taxon>
        <taxon>Caudata</taxon>
        <taxon>Salamandroidea</taxon>
        <taxon>Salamandridae</taxon>
        <taxon>Pleurodelinae</taxon>
        <taxon>Pleurodeles</taxon>
    </lineage>
</organism>
<protein>
    <submittedName>
        <fullName evidence="2">Uncharacterized protein</fullName>
    </submittedName>
</protein>
<sequence>MAPPRRVRVTPLMSMRPASDVEGGPRTPPLRPIPFHLPLRGLDQRRSPWRRKTSCIMRRHRRGNSRWKMRDLAHDTSKELELRSAIAPEHEEEL</sequence>
<proteinExistence type="predicted"/>
<evidence type="ECO:0000313" key="2">
    <source>
        <dbReference type="EMBL" id="KAJ1091699.1"/>
    </source>
</evidence>
<keyword evidence="3" id="KW-1185">Reference proteome</keyword>
<gene>
    <name evidence="2" type="ORF">NDU88_004816</name>
</gene>
<name>A0AAV7LML6_PLEWA</name>
<accession>A0AAV7LML6</accession>
<reference evidence="2" key="1">
    <citation type="journal article" date="2022" name="bioRxiv">
        <title>Sequencing and chromosome-scale assembly of the giantPleurodeles waltlgenome.</title>
        <authorList>
            <person name="Brown T."/>
            <person name="Elewa A."/>
            <person name="Iarovenko S."/>
            <person name="Subramanian E."/>
            <person name="Araus A.J."/>
            <person name="Petzold A."/>
            <person name="Susuki M."/>
            <person name="Suzuki K.-i.T."/>
            <person name="Hayashi T."/>
            <person name="Toyoda A."/>
            <person name="Oliveira C."/>
            <person name="Osipova E."/>
            <person name="Leigh N.D."/>
            <person name="Simon A."/>
            <person name="Yun M.H."/>
        </authorList>
    </citation>
    <scope>NUCLEOTIDE SEQUENCE</scope>
    <source>
        <strain evidence="2">20211129_DDA</strain>
        <tissue evidence="2">Liver</tissue>
    </source>
</reference>
<evidence type="ECO:0000256" key="1">
    <source>
        <dbReference type="SAM" id="MobiDB-lite"/>
    </source>
</evidence>
<feature type="region of interest" description="Disordered" evidence="1">
    <location>
        <begin position="1"/>
        <end position="38"/>
    </location>
</feature>